<evidence type="ECO:0000256" key="11">
    <source>
        <dbReference type="SAM" id="MobiDB-lite"/>
    </source>
</evidence>
<evidence type="ECO:0000256" key="4">
    <source>
        <dbReference type="ARBA" id="ARBA00005189"/>
    </source>
</evidence>
<dbReference type="GO" id="GO:0005886">
    <property type="term" value="C:plasma membrane"/>
    <property type="evidence" value="ECO:0007669"/>
    <property type="project" value="UniProtKB-SubCell"/>
</dbReference>
<feature type="region of interest" description="Disordered" evidence="11">
    <location>
        <begin position="1"/>
        <end position="35"/>
    </location>
</feature>
<dbReference type="Proteomes" id="UP001231189">
    <property type="component" value="Unassembled WGS sequence"/>
</dbReference>
<feature type="domain" description="O-acyltransferase WSD1-like N-terminal" evidence="12">
    <location>
        <begin position="58"/>
        <end position="296"/>
    </location>
</feature>
<dbReference type="InterPro" id="IPR045034">
    <property type="entry name" value="O-acyltransferase_WSD1-like"/>
</dbReference>
<evidence type="ECO:0000256" key="3">
    <source>
        <dbReference type="ARBA" id="ARBA00004771"/>
    </source>
</evidence>
<dbReference type="PANTHER" id="PTHR31650">
    <property type="entry name" value="O-ACYLTRANSFERASE (WSD1-LIKE) FAMILY PROTEIN"/>
    <property type="match status" value="1"/>
</dbReference>
<comment type="subcellular location">
    <subcellularLocation>
        <location evidence="1">Cell membrane</location>
        <topology evidence="1">Single-pass membrane protein</topology>
    </subcellularLocation>
    <subcellularLocation>
        <location evidence="2">Endoplasmic reticulum membrane</location>
    </subcellularLocation>
</comment>
<evidence type="ECO:0000259" key="12">
    <source>
        <dbReference type="Pfam" id="PF03007"/>
    </source>
</evidence>
<feature type="compositionally biased region" description="Basic and acidic residues" evidence="11">
    <location>
        <begin position="1"/>
        <end position="10"/>
    </location>
</feature>
<keyword evidence="15" id="KW-1185">Reference proteome</keyword>
<accession>A0AAD8WNM8</accession>
<evidence type="ECO:0000256" key="10">
    <source>
        <dbReference type="ARBA" id="ARBA00048109"/>
    </source>
</evidence>
<dbReference type="GO" id="GO:0005789">
    <property type="term" value="C:endoplasmic reticulum membrane"/>
    <property type="evidence" value="ECO:0007669"/>
    <property type="project" value="UniProtKB-SubCell"/>
</dbReference>
<organism evidence="14 15">
    <name type="scientific">Lolium multiflorum</name>
    <name type="common">Italian ryegrass</name>
    <name type="synonym">Lolium perenne subsp. multiflorum</name>
    <dbReference type="NCBI Taxonomy" id="4521"/>
    <lineage>
        <taxon>Eukaryota</taxon>
        <taxon>Viridiplantae</taxon>
        <taxon>Streptophyta</taxon>
        <taxon>Embryophyta</taxon>
        <taxon>Tracheophyta</taxon>
        <taxon>Spermatophyta</taxon>
        <taxon>Magnoliopsida</taxon>
        <taxon>Liliopsida</taxon>
        <taxon>Poales</taxon>
        <taxon>Poaceae</taxon>
        <taxon>BOP clade</taxon>
        <taxon>Pooideae</taxon>
        <taxon>Poodae</taxon>
        <taxon>Poeae</taxon>
        <taxon>Poeae Chloroplast Group 2 (Poeae type)</taxon>
        <taxon>Loliodinae</taxon>
        <taxon>Loliinae</taxon>
        <taxon>Lolium</taxon>
    </lineage>
</organism>
<reference evidence="14" key="1">
    <citation type="submission" date="2023-07" db="EMBL/GenBank/DDBJ databases">
        <title>A chromosome-level genome assembly of Lolium multiflorum.</title>
        <authorList>
            <person name="Chen Y."/>
            <person name="Copetti D."/>
            <person name="Kolliker R."/>
            <person name="Studer B."/>
        </authorList>
    </citation>
    <scope>NUCLEOTIDE SEQUENCE</scope>
    <source>
        <strain evidence="14">02402/16</strain>
        <tissue evidence="14">Leaf</tissue>
    </source>
</reference>
<evidence type="ECO:0000256" key="5">
    <source>
        <dbReference type="ARBA" id="ARBA00022679"/>
    </source>
</evidence>
<comment type="pathway">
    <text evidence="3">Glycerolipid metabolism; triacylglycerol biosynthesis.</text>
</comment>
<comment type="pathway">
    <text evidence="4">Lipid metabolism.</text>
</comment>
<proteinExistence type="inferred from homology"/>
<evidence type="ECO:0000313" key="14">
    <source>
        <dbReference type="EMBL" id="KAK1666430.1"/>
    </source>
</evidence>
<keyword evidence="5" id="KW-0808">Transferase</keyword>
<dbReference type="PANTHER" id="PTHR31650:SF47">
    <property type="entry name" value="OS01G0681000 PROTEIN"/>
    <property type="match status" value="1"/>
</dbReference>
<feature type="domain" description="O-acyltransferase WSD1 C-terminal" evidence="13">
    <location>
        <begin position="354"/>
        <end position="497"/>
    </location>
</feature>
<evidence type="ECO:0000313" key="15">
    <source>
        <dbReference type="Proteomes" id="UP001231189"/>
    </source>
</evidence>
<dbReference type="Pfam" id="PF03007">
    <property type="entry name" value="WS_DGAT_cat"/>
    <property type="match status" value="1"/>
</dbReference>
<evidence type="ECO:0000256" key="9">
    <source>
        <dbReference type="ARBA" id="ARBA00047604"/>
    </source>
</evidence>
<evidence type="ECO:0000256" key="7">
    <source>
        <dbReference type="ARBA" id="ARBA00023315"/>
    </source>
</evidence>
<protein>
    <recommendedName>
        <fullName evidence="16">Diacylglycerol O-acyltransferase</fullName>
    </recommendedName>
</protein>
<comment type="catalytic activity">
    <reaction evidence="9">
        <text>a long chain fatty alcohol + a fatty acyl-CoA = a long-chain alcohol wax ester + CoA</text>
        <dbReference type="Rhea" id="RHEA:38443"/>
        <dbReference type="ChEBI" id="CHEBI:17135"/>
        <dbReference type="ChEBI" id="CHEBI:57287"/>
        <dbReference type="ChEBI" id="CHEBI:77636"/>
        <dbReference type="ChEBI" id="CHEBI:235323"/>
        <dbReference type="EC" id="2.3.1.75"/>
    </reaction>
</comment>
<comment type="similarity">
    <text evidence="8">In the N-terminal section; belongs to the long-chain O-acyltransferase family.</text>
</comment>
<sequence length="508" mass="55893">MRKPALEIDATRTAAAAEIKAGKEEEEEEPVSPTGRLFREPHFSCHIVSVFGLGGAVDLPAVRAGLEASLARHPRFCSLQVLDEQEEDPRPKWVRTTVNIDDHVIVPSLDPTATSADPDRALEDYVSSLSTLPMDHSRPLWELHVLDFPTSEATAAVVLRVHHSVGDGVSLLSLFIACTRRASDQSSLPALPSASAGRRRAGPVYALSSRPRLSPSWEALAAFAAWVVSFLVLLWHTVVDVACFASTATSVLGDPPTLFKGGEGVEFRPKRFMNRTLRLDDVKYVKNAVNCTINDVLLGVTSAALSRYYFRKTGESGSETIKVRSTLLVNLRKTPGLHTLATMMESGKDNGAQWGNRLGYMILPFHIAKHSDPLMYVRKATQVARRKKSSMESVFTFWSGSVILKFFGIKAAASLCCGMMRNTTLSFSNVAGPTEQVVFYGHPIVYIAPSVYGHPHALTMHYQSYANIIKLVLAVDETQFPDAHELLDDFDQSLRIIREAASEKQKDT</sequence>
<evidence type="ECO:0008006" key="16">
    <source>
        <dbReference type="Google" id="ProtNLM"/>
    </source>
</evidence>
<dbReference type="FunFam" id="3.30.559.10:FF:000021">
    <property type="entry name" value="O-acyltransferase WSD1"/>
    <property type="match status" value="1"/>
</dbReference>
<dbReference type="GO" id="GO:0019432">
    <property type="term" value="P:triglyceride biosynthetic process"/>
    <property type="evidence" value="ECO:0007669"/>
    <property type="project" value="TreeGrafter"/>
</dbReference>
<dbReference type="SUPFAM" id="SSF52777">
    <property type="entry name" value="CoA-dependent acyltransferases"/>
    <property type="match status" value="1"/>
</dbReference>
<dbReference type="InterPro" id="IPR009721">
    <property type="entry name" value="O-acyltransferase_WSD1_C"/>
</dbReference>
<dbReference type="GO" id="GO:0004144">
    <property type="term" value="F:diacylglycerol O-acyltransferase activity"/>
    <property type="evidence" value="ECO:0007669"/>
    <property type="project" value="UniProtKB-EC"/>
</dbReference>
<comment type="catalytic activity">
    <reaction evidence="10">
        <text>an acyl-CoA + a 1,2-diacyl-sn-glycerol = a triacyl-sn-glycerol + CoA</text>
        <dbReference type="Rhea" id="RHEA:10868"/>
        <dbReference type="ChEBI" id="CHEBI:17815"/>
        <dbReference type="ChEBI" id="CHEBI:57287"/>
        <dbReference type="ChEBI" id="CHEBI:58342"/>
        <dbReference type="ChEBI" id="CHEBI:64615"/>
        <dbReference type="EC" id="2.3.1.20"/>
    </reaction>
</comment>
<dbReference type="GO" id="GO:0047196">
    <property type="term" value="F:long-chain-alcohol O-fatty-acyltransferase activity"/>
    <property type="evidence" value="ECO:0007669"/>
    <property type="project" value="UniProtKB-EC"/>
</dbReference>
<name>A0AAD8WNM8_LOLMU</name>
<evidence type="ECO:0000259" key="13">
    <source>
        <dbReference type="Pfam" id="PF06974"/>
    </source>
</evidence>
<gene>
    <name evidence="14" type="ORF">QYE76_054589</name>
</gene>
<comment type="caution">
    <text evidence="14">The sequence shown here is derived from an EMBL/GenBank/DDBJ whole genome shotgun (WGS) entry which is preliminary data.</text>
</comment>
<evidence type="ECO:0000256" key="8">
    <source>
        <dbReference type="ARBA" id="ARBA00024360"/>
    </source>
</evidence>
<dbReference type="AlphaFoldDB" id="A0AAD8WNM8"/>
<evidence type="ECO:0000256" key="6">
    <source>
        <dbReference type="ARBA" id="ARBA00022824"/>
    </source>
</evidence>
<keyword evidence="6" id="KW-0256">Endoplasmic reticulum</keyword>
<evidence type="ECO:0000256" key="1">
    <source>
        <dbReference type="ARBA" id="ARBA00004162"/>
    </source>
</evidence>
<dbReference type="EMBL" id="JAUUTY010000003">
    <property type="protein sequence ID" value="KAK1666430.1"/>
    <property type="molecule type" value="Genomic_DNA"/>
</dbReference>
<keyword evidence="7" id="KW-0012">Acyltransferase</keyword>
<dbReference type="InterPro" id="IPR023213">
    <property type="entry name" value="CAT-like_dom_sf"/>
</dbReference>
<dbReference type="Pfam" id="PF06974">
    <property type="entry name" value="WS_DGAT_C"/>
    <property type="match status" value="1"/>
</dbReference>
<dbReference type="InterPro" id="IPR004255">
    <property type="entry name" value="O-acyltransferase_WSD1_N"/>
</dbReference>
<evidence type="ECO:0000256" key="2">
    <source>
        <dbReference type="ARBA" id="ARBA00004586"/>
    </source>
</evidence>
<dbReference type="Gene3D" id="3.30.559.10">
    <property type="entry name" value="Chloramphenicol acetyltransferase-like domain"/>
    <property type="match status" value="1"/>
</dbReference>